<evidence type="ECO:0000313" key="3">
    <source>
        <dbReference type="EMBL" id="OZI75712.1"/>
    </source>
</evidence>
<reference evidence="4" key="1">
    <citation type="submission" date="2017-05" db="EMBL/GenBank/DDBJ databases">
        <title>Complete and WGS of Bordetella genogroups.</title>
        <authorList>
            <person name="Spilker T."/>
            <person name="Lipuma J."/>
        </authorList>
    </citation>
    <scope>NUCLEOTIDE SEQUENCE [LARGE SCALE GENOMIC DNA]</scope>
    <source>
        <strain evidence="4">AU8256</strain>
    </source>
</reference>
<dbReference type="InterPro" id="IPR008929">
    <property type="entry name" value="Chondroitin_lyas"/>
</dbReference>
<comment type="subcellular location">
    <subcellularLocation>
        <location evidence="1">Cell envelope</location>
    </subcellularLocation>
</comment>
<evidence type="ECO:0000313" key="4">
    <source>
        <dbReference type="Proteomes" id="UP000215633"/>
    </source>
</evidence>
<dbReference type="GO" id="GO:0016829">
    <property type="term" value="F:lyase activity"/>
    <property type="evidence" value="ECO:0007669"/>
    <property type="project" value="InterPro"/>
</dbReference>
<dbReference type="InterPro" id="IPR012480">
    <property type="entry name" value="Hepar_II_III_C"/>
</dbReference>
<dbReference type="EMBL" id="NEVT01000006">
    <property type="protein sequence ID" value="OZI75712.1"/>
    <property type="molecule type" value="Genomic_DNA"/>
</dbReference>
<accession>A0A261VQF7</accession>
<comment type="caution">
    <text evidence="3">The sequence shown here is derived from an EMBL/GenBank/DDBJ whole genome shotgun (WGS) entry which is preliminary data.</text>
</comment>
<dbReference type="GO" id="GO:0030313">
    <property type="term" value="C:cell envelope"/>
    <property type="evidence" value="ECO:0007669"/>
    <property type="project" value="UniProtKB-SubCell"/>
</dbReference>
<evidence type="ECO:0000256" key="1">
    <source>
        <dbReference type="ARBA" id="ARBA00004196"/>
    </source>
</evidence>
<dbReference type="Gene3D" id="2.70.98.70">
    <property type="match status" value="1"/>
</dbReference>
<dbReference type="RefSeq" id="WP_094806699.1">
    <property type="nucleotide sequence ID" value="NZ_NEVT01000006.1"/>
</dbReference>
<proteinExistence type="predicted"/>
<feature type="domain" description="Heparinase II/III-like C-terminal" evidence="2">
    <location>
        <begin position="299"/>
        <end position="435"/>
    </location>
</feature>
<keyword evidence="4" id="KW-1185">Reference proteome</keyword>
<sequence length="491" mass="56914">MINEKLAVVRHQAFDNVTLHLPIEWRMDPFQSKSWQHHFMSLRWINPEILGENLLTVLRSFYNFHCVKEINNPYYNNLRGDHTATIRLQQLITFRRYYESKDDVPGVGLCNRLIIRDIANLQSPTMYRAGHNHGLMADIALLDLYEADHRYRPKINKEKILERGINTLKQMFDPTGITREHSVSYQEHNYPLARDFLKHYTSLKGNSAYAPALTSNTRQLLAFALRDCGEYFPLGDSFRQPNNSILSACTEIKESDKVREQIGKEGNRLYCAGGMFFYKRKSTANTNLHFAATCAWNSHNHKQDDELSFCLEINGKMLFDDVGYTVYRNNLDTKLRDADAHNTVTIMGESFCDRTEYAQGSALVEWEETASGFHLLAKHERIKGYEIKRQFRLSNNTLDVEDTIQSSSEKQFTSIHTFILNPKIEPKVTSNFADLICEGRLIARISAPAHQGKWDTAEQIYVGTNRFEYIHTRKLRFLQSGDKTVPFKIEF</sequence>
<gene>
    <name evidence="3" type="ORF">CAL24_10820</name>
</gene>
<name>A0A261VQF7_9BORD</name>
<dbReference type="Gene3D" id="1.50.10.100">
    <property type="entry name" value="Chondroitin AC/alginate lyase"/>
    <property type="match status" value="1"/>
</dbReference>
<dbReference type="Proteomes" id="UP000215633">
    <property type="component" value="Unassembled WGS sequence"/>
</dbReference>
<organism evidence="3 4">
    <name type="scientific">Bordetella genomosp. 2</name>
    <dbReference type="NCBI Taxonomy" id="1983456"/>
    <lineage>
        <taxon>Bacteria</taxon>
        <taxon>Pseudomonadati</taxon>
        <taxon>Pseudomonadota</taxon>
        <taxon>Betaproteobacteria</taxon>
        <taxon>Burkholderiales</taxon>
        <taxon>Alcaligenaceae</taxon>
        <taxon>Bordetella</taxon>
    </lineage>
</organism>
<dbReference type="Pfam" id="PF07940">
    <property type="entry name" value="Hepar_II_III_C"/>
    <property type="match status" value="1"/>
</dbReference>
<protein>
    <recommendedName>
        <fullName evidence="2">Heparinase II/III-like C-terminal domain-containing protein</fullName>
    </recommendedName>
</protein>
<evidence type="ECO:0000259" key="2">
    <source>
        <dbReference type="Pfam" id="PF07940"/>
    </source>
</evidence>
<dbReference type="AlphaFoldDB" id="A0A261VQF7"/>